<dbReference type="Pfam" id="PF03994">
    <property type="entry name" value="DUF350"/>
    <property type="match status" value="1"/>
</dbReference>
<proteinExistence type="inferred from homology"/>
<feature type="transmembrane region" description="Helical" evidence="7">
    <location>
        <begin position="86"/>
        <end position="107"/>
    </location>
</feature>
<organism evidence="8 9">
    <name type="scientific">Paenibacillus thalictri</name>
    <dbReference type="NCBI Taxonomy" id="2527873"/>
    <lineage>
        <taxon>Bacteria</taxon>
        <taxon>Bacillati</taxon>
        <taxon>Bacillota</taxon>
        <taxon>Bacilli</taxon>
        <taxon>Bacillales</taxon>
        <taxon>Paenibacillaceae</taxon>
        <taxon>Paenibacillus</taxon>
    </lineage>
</organism>
<evidence type="ECO:0000256" key="1">
    <source>
        <dbReference type="ARBA" id="ARBA00004651"/>
    </source>
</evidence>
<evidence type="ECO:0000256" key="5">
    <source>
        <dbReference type="ARBA" id="ARBA00022989"/>
    </source>
</evidence>
<dbReference type="PANTHER" id="PTHR40043:SF1">
    <property type="entry name" value="UPF0719 INNER MEMBRANE PROTEIN YJFL"/>
    <property type="match status" value="1"/>
</dbReference>
<dbReference type="AlphaFoldDB" id="A0A4Q9DRA1"/>
<evidence type="ECO:0000256" key="7">
    <source>
        <dbReference type="SAM" id="Phobius"/>
    </source>
</evidence>
<keyword evidence="4 7" id="KW-0812">Transmembrane</keyword>
<dbReference type="RefSeq" id="WP_131014393.1">
    <property type="nucleotide sequence ID" value="NZ_SIRE01000011.1"/>
</dbReference>
<comment type="caution">
    <text evidence="8">The sequence shown here is derived from an EMBL/GenBank/DDBJ whole genome shotgun (WGS) entry which is preliminary data.</text>
</comment>
<name>A0A4Q9DRA1_9BACL</name>
<evidence type="ECO:0000256" key="2">
    <source>
        <dbReference type="ARBA" id="ARBA00005779"/>
    </source>
</evidence>
<evidence type="ECO:0000313" key="9">
    <source>
        <dbReference type="Proteomes" id="UP000293142"/>
    </source>
</evidence>
<keyword evidence="6 7" id="KW-0472">Membrane</keyword>
<keyword evidence="5 7" id="KW-1133">Transmembrane helix</keyword>
<comment type="similarity">
    <text evidence="2">Belongs to the UPF0719 family.</text>
</comment>
<dbReference type="Proteomes" id="UP000293142">
    <property type="component" value="Unassembled WGS sequence"/>
</dbReference>
<feature type="transmembrane region" description="Helical" evidence="7">
    <location>
        <begin position="7"/>
        <end position="30"/>
    </location>
</feature>
<dbReference type="PANTHER" id="PTHR40043">
    <property type="entry name" value="UPF0719 INNER MEMBRANE PROTEIN YJFL"/>
    <property type="match status" value="1"/>
</dbReference>
<keyword evidence="3" id="KW-1003">Cell membrane</keyword>
<evidence type="ECO:0000256" key="6">
    <source>
        <dbReference type="ARBA" id="ARBA00023136"/>
    </source>
</evidence>
<evidence type="ECO:0000313" key="8">
    <source>
        <dbReference type="EMBL" id="TBL77677.1"/>
    </source>
</evidence>
<dbReference type="OrthoDB" id="1683095at2"/>
<comment type="subcellular location">
    <subcellularLocation>
        <location evidence="1">Cell membrane</location>
        <topology evidence="1">Multi-pass membrane protein</topology>
    </subcellularLocation>
</comment>
<evidence type="ECO:0000256" key="4">
    <source>
        <dbReference type="ARBA" id="ARBA00022692"/>
    </source>
</evidence>
<feature type="transmembrane region" description="Helical" evidence="7">
    <location>
        <begin position="119"/>
        <end position="142"/>
    </location>
</feature>
<gene>
    <name evidence="8" type="ORF">EYB31_16135</name>
</gene>
<evidence type="ECO:0000256" key="3">
    <source>
        <dbReference type="ARBA" id="ARBA00022475"/>
    </source>
</evidence>
<sequence>MMEWGNIVNFLLYAVITLPLIGLGIVFFIWTTPYSELKLIRAGSEVEDKQKVAAAKATVYDLGGKMIGQALVLASAVYHSVGLLDLVVWGLLGIAFQVIVFYLFEWITPFKVVEEIPRGNVSVGMFSFFLSLTTGILMASLISY</sequence>
<keyword evidence="9" id="KW-1185">Reference proteome</keyword>
<dbReference type="InterPro" id="IPR007140">
    <property type="entry name" value="DUF350"/>
</dbReference>
<dbReference type="GO" id="GO:0005886">
    <property type="term" value="C:plasma membrane"/>
    <property type="evidence" value="ECO:0007669"/>
    <property type="project" value="UniProtKB-SubCell"/>
</dbReference>
<reference evidence="8 9" key="1">
    <citation type="submission" date="2019-02" db="EMBL/GenBank/DDBJ databases">
        <title>Paenibacillus sp. nov., isolated from surface-sterilized tissue of Thalictrum simplex L.</title>
        <authorList>
            <person name="Tuo L."/>
        </authorList>
    </citation>
    <scope>NUCLEOTIDE SEQUENCE [LARGE SCALE GENOMIC DNA]</scope>
    <source>
        <strain evidence="8 9">N2SHLJ1</strain>
    </source>
</reference>
<dbReference type="EMBL" id="SIRE01000011">
    <property type="protein sequence ID" value="TBL77677.1"/>
    <property type="molecule type" value="Genomic_DNA"/>
</dbReference>
<protein>
    <submittedName>
        <fullName evidence="8">DUF350 domain-containing protein</fullName>
    </submittedName>
</protein>
<accession>A0A4Q9DRA1</accession>